<dbReference type="EMBL" id="LN847020">
    <property type="protein sequence ID" value="CRI42178.1"/>
    <property type="molecule type" value="Genomic_DNA"/>
</dbReference>
<gene>
    <name evidence="2" type="ORF">BN1224_DC9_AL_00010</name>
</gene>
<dbReference type="AlphaFoldDB" id="A0A0F7WXJ8"/>
<keyword evidence="1" id="KW-0472">Membrane</keyword>
<proteinExistence type="predicted"/>
<accession>A0A0F7WXJ8</accession>
<name>A0A0F7WXJ8_CHLPN</name>
<reference evidence="2" key="1">
    <citation type="submission" date="2015-05" db="EMBL/GenBank/DDBJ databases">
        <authorList>
            <person name="Rattei Thomas"/>
        </authorList>
    </citation>
    <scope>NUCLEOTIDE SEQUENCE</scope>
    <source>
        <strain evidence="2">DC9</strain>
    </source>
</reference>
<keyword evidence="1" id="KW-1133">Transmembrane helix</keyword>
<protein>
    <submittedName>
        <fullName evidence="2">Uncharacterized protein</fullName>
    </submittedName>
</protein>
<evidence type="ECO:0000313" key="2">
    <source>
        <dbReference type="EMBL" id="CRI42178.1"/>
    </source>
</evidence>
<feature type="transmembrane region" description="Helical" evidence="1">
    <location>
        <begin position="49"/>
        <end position="68"/>
    </location>
</feature>
<keyword evidence="1" id="KW-0812">Transmembrane</keyword>
<feature type="transmembrane region" description="Helical" evidence="1">
    <location>
        <begin position="102"/>
        <end position="122"/>
    </location>
</feature>
<sequence length="152" mass="16792">MTIHQLLGALLGNPIEIPAHEHTSHDKTSTGVNCGSANILSMTTQERSWMYIGLMVPILGIFLAMRYAKHQKNWNDEHVKANLGYLPSTNCKNALCRMSSRLTSSIKTVGILGGCGILLPIFLLLLPILLISVLFQLIMLPFRLCCFALLQS</sequence>
<organism evidence="2">
    <name type="scientific">Chlamydia pneumoniae</name>
    <name type="common">Chlamydophila pneumoniae</name>
    <dbReference type="NCBI Taxonomy" id="83558"/>
    <lineage>
        <taxon>Bacteria</taxon>
        <taxon>Pseudomonadati</taxon>
        <taxon>Chlamydiota</taxon>
        <taxon>Chlamydiia</taxon>
        <taxon>Chlamydiales</taxon>
        <taxon>Chlamydiaceae</taxon>
        <taxon>Chlamydia/Chlamydophila group</taxon>
        <taxon>Chlamydia</taxon>
    </lineage>
</organism>
<evidence type="ECO:0000256" key="1">
    <source>
        <dbReference type="SAM" id="Phobius"/>
    </source>
</evidence>